<organism evidence="13 14">
    <name type="scientific">Legionella beliardensis</name>
    <dbReference type="NCBI Taxonomy" id="91822"/>
    <lineage>
        <taxon>Bacteria</taxon>
        <taxon>Pseudomonadati</taxon>
        <taxon>Pseudomonadota</taxon>
        <taxon>Gammaproteobacteria</taxon>
        <taxon>Legionellales</taxon>
        <taxon>Legionellaceae</taxon>
        <taxon>Legionella</taxon>
    </lineage>
</organism>
<dbReference type="Pfam" id="PF01595">
    <property type="entry name" value="CNNM"/>
    <property type="match status" value="1"/>
</dbReference>
<dbReference type="AlphaFoldDB" id="A0A378I5V3"/>
<evidence type="ECO:0000256" key="9">
    <source>
        <dbReference type="PROSITE-ProRule" id="PRU01193"/>
    </source>
</evidence>
<dbReference type="OrthoDB" id="9798188at2"/>
<evidence type="ECO:0000313" key="13">
    <source>
        <dbReference type="EMBL" id="STX30140.1"/>
    </source>
</evidence>
<evidence type="ECO:0000256" key="7">
    <source>
        <dbReference type="ARBA" id="ARBA00023136"/>
    </source>
</evidence>
<evidence type="ECO:0000313" key="14">
    <source>
        <dbReference type="Proteomes" id="UP000254968"/>
    </source>
</evidence>
<evidence type="ECO:0000256" key="10">
    <source>
        <dbReference type="SAM" id="Phobius"/>
    </source>
</evidence>
<comment type="subcellular location">
    <subcellularLocation>
        <location evidence="1">Cell membrane</location>
        <topology evidence="1">Multi-pass membrane protein</topology>
    </subcellularLocation>
</comment>
<dbReference type="CDD" id="cd04590">
    <property type="entry name" value="CBS_pair_CorC_HlyC_assoc"/>
    <property type="match status" value="1"/>
</dbReference>
<feature type="transmembrane region" description="Helical" evidence="10">
    <location>
        <begin position="136"/>
        <end position="158"/>
    </location>
</feature>
<keyword evidence="7 9" id="KW-0472">Membrane</keyword>
<dbReference type="Gene3D" id="3.10.580.10">
    <property type="entry name" value="CBS-domain"/>
    <property type="match status" value="1"/>
</dbReference>
<dbReference type="PANTHER" id="PTHR43099:SF5">
    <property type="entry name" value="HLYC_CORC FAMILY TRANSPORTER"/>
    <property type="match status" value="1"/>
</dbReference>
<dbReference type="InterPro" id="IPR005170">
    <property type="entry name" value="Transptr-assoc_dom"/>
</dbReference>
<dbReference type="PROSITE" id="PS51371">
    <property type="entry name" value="CBS"/>
    <property type="match status" value="1"/>
</dbReference>
<dbReference type="GO" id="GO:0005886">
    <property type="term" value="C:plasma membrane"/>
    <property type="evidence" value="ECO:0007669"/>
    <property type="project" value="UniProtKB-SubCell"/>
</dbReference>
<evidence type="ECO:0000256" key="6">
    <source>
        <dbReference type="ARBA" id="ARBA00023122"/>
    </source>
</evidence>
<dbReference type="InterPro" id="IPR044751">
    <property type="entry name" value="Ion_transp-like_CBS"/>
</dbReference>
<reference evidence="13 14" key="1">
    <citation type="submission" date="2018-06" db="EMBL/GenBank/DDBJ databases">
        <authorList>
            <consortium name="Pathogen Informatics"/>
            <person name="Doyle S."/>
        </authorList>
    </citation>
    <scope>NUCLEOTIDE SEQUENCE [LARGE SCALE GENOMIC DNA]</scope>
    <source>
        <strain evidence="13 14">NCTC13315</strain>
    </source>
</reference>
<dbReference type="Proteomes" id="UP000254968">
    <property type="component" value="Unassembled WGS sequence"/>
</dbReference>
<dbReference type="Pfam" id="PF00571">
    <property type="entry name" value="CBS"/>
    <property type="match status" value="1"/>
</dbReference>
<dbReference type="InterPro" id="IPR046342">
    <property type="entry name" value="CBS_dom_sf"/>
</dbReference>
<dbReference type="PROSITE" id="PS51846">
    <property type="entry name" value="CNNM"/>
    <property type="match status" value="1"/>
</dbReference>
<evidence type="ECO:0000256" key="2">
    <source>
        <dbReference type="ARBA" id="ARBA00022475"/>
    </source>
</evidence>
<feature type="domain" description="CNNM transmembrane" evidence="12">
    <location>
        <begin position="1"/>
        <end position="203"/>
    </location>
</feature>
<gene>
    <name evidence="13" type="primary">yfjD</name>
    <name evidence="13" type="ORF">NCTC13315_02704</name>
</gene>
<name>A0A378I5V3_9GAMM</name>
<dbReference type="RefSeq" id="WP_115303862.1">
    <property type="nucleotide sequence ID" value="NZ_CAAAHO010000005.1"/>
</dbReference>
<protein>
    <submittedName>
        <fullName evidence="13">Metal ion transporter</fullName>
    </submittedName>
</protein>
<keyword evidence="6 8" id="KW-0129">CBS domain</keyword>
<evidence type="ECO:0000256" key="4">
    <source>
        <dbReference type="ARBA" id="ARBA00022737"/>
    </source>
</evidence>
<keyword evidence="5 9" id="KW-1133">Transmembrane helix</keyword>
<sequence length="445" mass="50294">MFNIILIIVAFILVLLNAFFVAAEFAMVKLRSTRVAVIASQYPWRGVILAKVHSQLDAYLSACQLGITLASLGLGWVGEPAFADLIAPLLERWGLTAPGVVEFISFTFAFTFLSFLHIVIGELLPKSWAIRQSEQISLWTAVPLYVFYWLMYPIIWVLNSCSNFFLKKLHLDEVHPGEESHSTAELKLILQSSQLHGELTSQESSILAHTLELAELRAVDVMCPYHDMVMLNNHITKKELLDTLNHYRYSRYPIYSLEEKKIIGLLHVKDLQPLLHGKSNEQELDLHALARPIPKVSHRLPALNLLRQFQGGMPHFALVYNRRGDIAGFVTLDNLLHLVIGVIKDEFHKTRDAWVSHPDGSLTVRENCPVFALERALQKTLTLTAEQEEITTVGGLILHQLGSVPIVGQQIEFIDFSAIIEKMQGTRITQIRILPKNNFLNNKEG</sequence>
<feature type="domain" description="CBS" evidence="11">
    <location>
        <begin position="222"/>
        <end position="283"/>
    </location>
</feature>
<keyword evidence="3 9" id="KW-0812">Transmembrane</keyword>
<dbReference type="InterPro" id="IPR000644">
    <property type="entry name" value="CBS_dom"/>
</dbReference>
<dbReference type="Pfam" id="PF03471">
    <property type="entry name" value="CorC_HlyC"/>
    <property type="match status" value="1"/>
</dbReference>
<dbReference type="SMART" id="SM01091">
    <property type="entry name" value="CorC_HlyC"/>
    <property type="match status" value="1"/>
</dbReference>
<accession>A0A378I5V3</accession>
<keyword evidence="4" id="KW-0677">Repeat</keyword>
<dbReference type="PANTHER" id="PTHR43099">
    <property type="entry name" value="UPF0053 PROTEIN YRKA"/>
    <property type="match status" value="1"/>
</dbReference>
<dbReference type="GO" id="GO:0050660">
    <property type="term" value="F:flavin adenine dinucleotide binding"/>
    <property type="evidence" value="ECO:0007669"/>
    <property type="project" value="InterPro"/>
</dbReference>
<evidence type="ECO:0000256" key="3">
    <source>
        <dbReference type="ARBA" id="ARBA00022692"/>
    </source>
</evidence>
<keyword evidence="2" id="KW-1003">Cell membrane</keyword>
<evidence type="ECO:0000259" key="11">
    <source>
        <dbReference type="PROSITE" id="PS51371"/>
    </source>
</evidence>
<dbReference type="InterPro" id="IPR002550">
    <property type="entry name" value="CNNM"/>
</dbReference>
<evidence type="ECO:0000256" key="5">
    <source>
        <dbReference type="ARBA" id="ARBA00022989"/>
    </source>
</evidence>
<evidence type="ECO:0000259" key="12">
    <source>
        <dbReference type="PROSITE" id="PS51846"/>
    </source>
</evidence>
<evidence type="ECO:0000256" key="8">
    <source>
        <dbReference type="PROSITE-ProRule" id="PRU00703"/>
    </source>
</evidence>
<proteinExistence type="predicted"/>
<feature type="transmembrane region" description="Helical" evidence="10">
    <location>
        <begin position="103"/>
        <end position="124"/>
    </location>
</feature>
<dbReference type="EMBL" id="UGNV01000001">
    <property type="protein sequence ID" value="STX30140.1"/>
    <property type="molecule type" value="Genomic_DNA"/>
</dbReference>
<dbReference type="SUPFAM" id="SSF56176">
    <property type="entry name" value="FAD-binding/transporter-associated domain-like"/>
    <property type="match status" value="1"/>
</dbReference>
<keyword evidence="14" id="KW-1185">Reference proteome</keyword>
<dbReference type="Gene3D" id="3.30.465.10">
    <property type="match status" value="1"/>
</dbReference>
<dbReference type="InterPro" id="IPR036318">
    <property type="entry name" value="FAD-bd_PCMH-like_sf"/>
</dbReference>
<dbReference type="SUPFAM" id="SSF54631">
    <property type="entry name" value="CBS-domain pair"/>
    <property type="match status" value="1"/>
</dbReference>
<dbReference type="InterPro" id="IPR016169">
    <property type="entry name" value="FAD-bd_PCMH_sub2"/>
</dbReference>
<dbReference type="InterPro" id="IPR051676">
    <property type="entry name" value="UPF0053_domain"/>
</dbReference>
<evidence type="ECO:0000256" key="1">
    <source>
        <dbReference type="ARBA" id="ARBA00004651"/>
    </source>
</evidence>